<keyword evidence="3 6" id="KW-0560">Oxidoreductase</keyword>
<name>A0ABV7Y962_9ACTN</name>
<dbReference type="GO" id="GO:0016491">
    <property type="term" value="F:oxidoreductase activity"/>
    <property type="evidence" value="ECO:0007669"/>
    <property type="project" value="UniProtKB-KW"/>
</dbReference>
<sequence length="287" mass="31929">MRYGLTILPEFRWRDAEPRWRRAEELGFDHAWTFDHLAWRTLADGPWFGTVPTLTAAAIATQRIKLGTFVASPNFRHPVSFVRELLSLDDISRGRFVLGFGAGGIGVDATVLGNDVLPPGKRVARLGEFLELLDQLLTDDHVNYDGAFYQAVDARTLPGCVEEPRLPFVVAASGPRSMRLVAKYGQGWVTTGPRDGETNEDWWNGVKHQSDQLTDVLAEAGRDPATIDRYLALDSSGTLALSSVDHFENAVGRAEELGFTDVIVHEPRTTEPFKGDEKVLEQLTLRR</sequence>
<dbReference type="InterPro" id="IPR036661">
    <property type="entry name" value="Luciferase-like_sf"/>
</dbReference>
<proteinExistence type="predicted"/>
<evidence type="ECO:0000256" key="2">
    <source>
        <dbReference type="ARBA" id="ARBA00022643"/>
    </source>
</evidence>
<evidence type="ECO:0000256" key="1">
    <source>
        <dbReference type="ARBA" id="ARBA00022630"/>
    </source>
</evidence>
<evidence type="ECO:0000313" key="7">
    <source>
        <dbReference type="Proteomes" id="UP001595699"/>
    </source>
</evidence>
<keyword evidence="4" id="KW-0503">Monooxygenase</keyword>
<dbReference type="InterPro" id="IPR050172">
    <property type="entry name" value="SsuD_RutA_monooxygenase"/>
</dbReference>
<evidence type="ECO:0000256" key="3">
    <source>
        <dbReference type="ARBA" id="ARBA00023002"/>
    </source>
</evidence>
<dbReference type="PANTHER" id="PTHR42847:SF4">
    <property type="entry name" value="ALKANESULFONATE MONOOXYGENASE-RELATED"/>
    <property type="match status" value="1"/>
</dbReference>
<feature type="domain" description="Luciferase-like" evidence="5">
    <location>
        <begin position="11"/>
        <end position="231"/>
    </location>
</feature>
<evidence type="ECO:0000256" key="4">
    <source>
        <dbReference type="ARBA" id="ARBA00023033"/>
    </source>
</evidence>
<dbReference type="Pfam" id="PF00296">
    <property type="entry name" value="Bac_luciferase"/>
    <property type="match status" value="1"/>
</dbReference>
<keyword evidence="2" id="KW-0288">FMN</keyword>
<reference evidence="7" key="1">
    <citation type="journal article" date="2019" name="Int. J. Syst. Evol. Microbiol.">
        <title>The Global Catalogue of Microorganisms (GCM) 10K type strain sequencing project: providing services to taxonomists for standard genome sequencing and annotation.</title>
        <authorList>
            <consortium name="The Broad Institute Genomics Platform"/>
            <consortium name="The Broad Institute Genome Sequencing Center for Infectious Disease"/>
            <person name="Wu L."/>
            <person name="Ma J."/>
        </authorList>
    </citation>
    <scope>NUCLEOTIDE SEQUENCE [LARGE SCALE GENOMIC DNA]</scope>
    <source>
        <strain evidence="7">CGMCC 4.7241</strain>
    </source>
</reference>
<dbReference type="RefSeq" id="WP_205116952.1">
    <property type="nucleotide sequence ID" value="NZ_JAFBCM010000001.1"/>
</dbReference>
<protein>
    <submittedName>
        <fullName evidence="6">LLM class flavin-dependent oxidoreductase</fullName>
        <ecNumber evidence="6">1.-.-.-</ecNumber>
    </submittedName>
</protein>
<evidence type="ECO:0000313" key="6">
    <source>
        <dbReference type="EMBL" id="MFC3760703.1"/>
    </source>
</evidence>
<dbReference type="Gene3D" id="3.20.20.30">
    <property type="entry name" value="Luciferase-like domain"/>
    <property type="match status" value="1"/>
</dbReference>
<evidence type="ECO:0000259" key="5">
    <source>
        <dbReference type="Pfam" id="PF00296"/>
    </source>
</evidence>
<dbReference type="SUPFAM" id="SSF51679">
    <property type="entry name" value="Bacterial luciferase-like"/>
    <property type="match status" value="1"/>
</dbReference>
<gene>
    <name evidence="6" type="ORF">ACFOUW_07625</name>
</gene>
<keyword evidence="1" id="KW-0285">Flavoprotein</keyword>
<dbReference type="PANTHER" id="PTHR42847">
    <property type="entry name" value="ALKANESULFONATE MONOOXYGENASE"/>
    <property type="match status" value="1"/>
</dbReference>
<keyword evidence="7" id="KW-1185">Reference proteome</keyword>
<dbReference type="EC" id="1.-.-.-" evidence="6"/>
<organism evidence="6 7">
    <name type="scientific">Tenggerimyces flavus</name>
    <dbReference type="NCBI Taxonomy" id="1708749"/>
    <lineage>
        <taxon>Bacteria</taxon>
        <taxon>Bacillati</taxon>
        <taxon>Actinomycetota</taxon>
        <taxon>Actinomycetes</taxon>
        <taxon>Propionibacteriales</taxon>
        <taxon>Nocardioidaceae</taxon>
        <taxon>Tenggerimyces</taxon>
    </lineage>
</organism>
<dbReference type="EMBL" id="JBHRZH010000006">
    <property type="protein sequence ID" value="MFC3760703.1"/>
    <property type="molecule type" value="Genomic_DNA"/>
</dbReference>
<accession>A0ABV7Y962</accession>
<dbReference type="InterPro" id="IPR011251">
    <property type="entry name" value="Luciferase-like_dom"/>
</dbReference>
<dbReference type="Proteomes" id="UP001595699">
    <property type="component" value="Unassembled WGS sequence"/>
</dbReference>
<comment type="caution">
    <text evidence="6">The sequence shown here is derived from an EMBL/GenBank/DDBJ whole genome shotgun (WGS) entry which is preliminary data.</text>
</comment>